<organism evidence="2 3">
    <name type="scientific">Gemmatimonas groenlandica</name>
    <dbReference type="NCBI Taxonomy" id="2732249"/>
    <lineage>
        <taxon>Bacteria</taxon>
        <taxon>Pseudomonadati</taxon>
        <taxon>Gemmatimonadota</taxon>
        <taxon>Gemmatimonadia</taxon>
        <taxon>Gemmatimonadales</taxon>
        <taxon>Gemmatimonadaceae</taxon>
        <taxon>Gemmatimonas</taxon>
    </lineage>
</organism>
<accession>A0A6M4ISR7</accession>
<dbReference type="EMBL" id="CP053085">
    <property type="protein sequence ID" value="QJR37138.1"/>
    <property type="molecule type" value="Genomic_DNA"/>
</dbReference>
<sequence length="158" mass="17085">MKHMTSPHPAIDLGVLLNLAYGAFVARLQTAMAKAGFQDLGPSFGYVFRVLDEGPASLVTVATRLQMTSQGALKIVADMEAKGYVERRHDPDDARVRTVALTSRGRKALQTARRFHATFEAQLATHVGASHAAILRSTLERIVSNATDDGIELTARPS</sequence>
<dbReference type="Proteomes" id="UP000500938">
    <property type="component" value="Chromosome"/>
</dbReference>
<dbReference type="PANTHER" id="PTHR33164">
    <property type="entry name" value="TRANSCRIPTIONAL REGULATOR, MARR FAMILY"/>
    <property type="match status" value="1"/>
</dbReference>
<dbReference type="AlphaFoldDB" id="A0A6M4ISR7"/>
<feature type="domain" description="HTH marR-type" evidence="1">
    <location>
        <begin position="10"/>
        <end position="144"/>
    </location>
</feature>
<dbReference type="PANTHER" id="PTHR33164:SF99">
    <property type="entry name" value="MARR FAMILY REGULATORY PROTEIN"/>
    <property type="match status" value="1"/>
</dbReference>
<dbReference type="SUPFAM" id="SSF46785">
    <property type="entry name" value="Winged helix' DNA-binding domain"/>
    <property type="match status" value="1"/>
</dbReference>
<dbReference type="InterPro" id="IPR039422">
    <property type="entry name" value="MarR/SlyA-like"/>
</dbReference>
<dbReference type="GO" id="GO:0006950">
    <property type="term" value="P:response to stress"/>
    <property type="evidence" value="ECO:0007669"/>
    <property type="project" value="TreeGrafter"/>
</dbReference>
<dbReference type="GO" id="GO:0003700">
    <property type="term" value="F:DNA-binding transcription factor activity"/>
    <property type="evidence" value="ECO:0007669"/>
    <property type="project" value="InterPro"/>
</dbReference>
<name>A0A6M4ISR7_9BACT</name>
<dbReference type="KEGG" id="ggr:HKW67_17240"/>
<dbReference type="PROSITE" id="PS50995">
    <property type="entry name" value="HTH_MARR_2"/>
    <property type="match status" value="1"/>
</dbReference>
<dbReference type="SMART" id="SM00347">
    <property type="entry name" value="HTH_MARR"/>
    <property type="match status" value="1"/>
</dbReference>
<proteinExistence type="predicted"/>
<dbReference type="Pfam" id="PF12802">
    <property type="entry name" value="MarR_2"/>
    <property type="match status" value="1"/>
</dbReference>
<dbReference type="InterPro" id="IPR036388">
    <property type="entry name" value="WH-like_DNA-bd_sf"/>
</dbReference>
<evidence type="ECO:0000259" key="1">
    <source>
        <dbReference type="PROSITE" id="PS50995"/>
    </source>
</evidence>
<protein>
    <submittedName>
        <fullName evidence="2">Winged helix DNA-binding protein</fullName>
    </submittedName>
</protein>
<dbReference type="InterPro" id="IPR036390">
    <property type="entry name" value="WH_DNA-bd_sf"/>
</dbReference>
<dbReference type="GO" id="GO:0003677">
    <property type="term" value="F:DNA binding"/>
    <property type="evidence" value="ECO:0007669"/>
    <property type="project" value="UniProtKB-KW"/>
</dbReference>
<evidence type="ECO:0000313" key="2">
    <source>
        <dbReference type="EMBL" id="QJR37138.1"/>
    </source>
</evidence>
<keyword evidence="2" id="KW-0238">DNA-binding</keyword>
<keyword evidence="3" id="KW-1185">Reference proteome</keyword>
<dbReference type="Gene3D" id="1.10.10.10">
    <property type="entry name" value="Winged helix-like DNA-binding domain superfamily/Winged helix DNA-binding domain"/>
    <property type="match status" value="1"/>
</dbReference>
<dbReference type="InterPro" id="IPR000835">
    <property type="entry name" value="HTH_MarR-typ"/>
</dbReference>
<evidence type="ECO:0000313" key="3">
    <source>
        <dbReference type="Proteomes" id="UP000500938"/>
    </source>
</evidence>
<gene>
    <name evidence="2" type="ORF">HKW67_17240</name>
</gene>
<reference evidence="2 3" key="1">
    <citation type="submission" date="2020-05" db="EMBL/GenBank/DDBJ databases">
        <title>Complete genome sequence of Gemmatimonas greenlandica TET16.</title>
        <authorList>
            <person name="Zeng Y."/>
        </authorList>
    </citation>
    <scope>NUCLEOTIDE SEQUENCE [LARGE SCALE GENOMIC DNA]</scope>
    <source>
        <strain evidence="2 3">TET16</strain>
    </source>
</reference>